<evidence type="ECO:0000256" key="3">
    <source>
        <dbReference type="ARBA" id="ARBA00022475"/>
    </source>
</evidence>
<name>A0A1D8TY45_9CYAN</name>
<organism evidence="9 10">
    <name type="scientific">Moorena producens PAL-8-15-08-1</name>
    <dbReference type="NCBI Taxonomy" id="1458985"/>
    <lineage>
        <taxon>Bacteria</taxon>
        <taxon>Bacillati</taxon>
        <taxon>Cyanobacteriota</taxon>
        <taxon>Cyanophyceae</taxon>
        <taxon>Coleofasciculales</taxon>
        <taxon>Coleofasciculaceae</taxon>
        <taxon>Moorena</taxon>
    </lineage>
</organism>
<dbReference type="Proteomes" id="UP000177870">
    <property type="component" value="Chromosome"/>
</dbReference>
<feature type="domain" description="ABC transmembrane type-1" evidence="8">
    <location>
        <begin position="114"/>
        <end position="331"/>
    </location>
</feature>
<dbReference type="STRING" id="1458985.BJP34_25615"/>
<sequence length="340" mass="37883">MVLLKIVTFILAVVIGCGGVIALLYGINGLVNQLPNKTRLTLAKRPRYANGHATRTHFVAWVYLAPALALLTAYLILPTLNTIYISFLDKRSQNFVGLDNYIFAFTNPTMLIAFRNNVLWLVLVTGFSVALGLIIAVLVDRVRYETVAKSIIFMPMAISFVGASVIWRFIYAFRPAGSEQIGLLNGIITSLGFEPVGWLVERSINNYALIVIMIWLQTGFCLILLSAAIKGIPKDIIEAARIDGASEWQIFWKITIPMIRGTIAVVVTTVVIAVLKVFDIVWVMTGGNQNTEVIASRMIKEMFNYRNFGRGSAIAVILLLVIIPVMISNIRRFREQENSR</sequence>
<dbReference type="InterPro" id="IPR035906">
    <property type="entry name" value="MetI-like_sf"/>
</dbReference>
<comment type="similarity">
    <text evidence="7">Belongs to the binding-protein-dependent transport system permease family.</text>
</comment>
<reference evidence="10" key="1">
    <citation type="submission" date="2016-10" db="EMBL/GenBank/DDBJ databases">
        <title>Comparative genomics uncovers the prolific and rare metabolic potential of the cyanobacterial genus Moorea.</title>
        <authorList>
            <person name="Leao T."/>
            <person name="Castelao G."/>
            <person name="Korobeynikov A."/>
            <person name="Monroe E.A."/>
            <person name="Podell S."/>
            <person name="Glukhov E."/>
            <person name="Allen E."/>
            <person name="Gerwick W.H."/>
            <person name="Gerwick L."/>
        </authorList>
    </citation>
    <scope>NUCLEOTIDE SEQUENCE [LARGE SCALE GENOMIC DNA]</scope>
    <source>
        <strain evidence="10">PAL-8-15-08-1</strain>
    </source>
</reference>
<evidence type="ECO:0000256" key="7">
    <source>
        <dbReference type="RuleBase" id="RU363032"/>
    </source>
</evidence>
<dbReference type="GO" id="GO:0055085">
    <property type="term" value="P:transmembrane transport"/>
    <property type="evidence" value="ECO:0007669"/>
    <property type="project" value="InterPro"/>
</dbReference>
<keyword evidence="4 7" id="KW-0812">Transmembrane</keyword>
<feature type="transmembrane region" description="Helical" evidence="7">
    <location>
        <begin position="207"/>
        <end position="229"/>
    </location>
</feature>
<comment type="subcellular location">
    <subcellularLocation>
        <location evidence="1 7">Cell membrane</location>
        <topology evidence="1 7">Multi-pass membrane protein</topology>
    </subcellularLocation>
</comment>
<protein>
    <submittedName>
        <fullName evidence="9">ABC transporter</fullName>
    </submittedName>
</protein>
<dbReference type="CDD" id="cd06261">
    <property type="entry name" value="TM_PBP2"/>
    <property type="match status" value="1"/>
</dbReference>
<evidence type="ECO:0000256" key="2">
    <source>
        <dbReference type="ARBA" id="ARBA00022448"/>
    </source>
</evidence>
<evidence type="ECO:0000256" key="4">
    <source>
        <dbReference type="ARBA" id="ARBA00022692"/>
    </source>
</evidence>
<evidence type="ECO:0000259" key="8">
    <source>
        <dbReference type="PROSITE" id="PS50928"/>
    </source>
</evidence>
<keyword evidence="3" id="KW-1003">Cell membrane</keyword>
<dbReference type="PROSITE" id="PS50928">
    <property type="entry name" value="ABC_TM1"/>
    <property type="match status" value="1"/>
</dbReference>
<evidence type="ECO:0000256" key="5">
    <source>
        <dbReference type="ARBA" id="ARBA00022989"/>
    </source>
</evidence>
<dbReference type="KEGG" id="mpro:BJP34_25615"/>
<accession>A0A1D8TY45</accession>
<feature type="transmembrane region" description="Helical" evidence="7">
    <location>
        <begin position="151"/>
        <end position="170"/>
    </location>
</feature>
<gene>
    <name evidence="9" type="ORF">BJP34_25615</name>
</gene>
<feature type="transmembrane region" description="Helical" evidence="7">
    <location>
        <begin position="308"/>
        <end position="330"/>
    </location>
</feature>
<dbReference type="SUPFAM" id="SSF160964">
    <property type="entry name" value="MalF N-terminal region-like"/>
    <property type="match status" value="1"/>
</dbReference>
<dbReference type="PANTHER" id="PTHR30193">
    <property type="entry name" value="ABC TRANSPORTER PERMEASE PROTEIN"/>
    <property type="match status" value="1"/>
</dbReference>
<dbReference type="GO" id="GO:0005886">
    <property type="term" value="C:plasma membrane"/>
    <property type="evidence" value="ECO:0007669"/>
    <property type="project" value="UniProtKB-SubCell"/>
</dbReference>
<dbReference type="InterPro" id="IPR051393">
    <property type="entry name" value="ABC_transporter_permease"/>
</dbReference>
<dbReference type="InterPro" id="IPR000515">
    <property type="entry name" value="MetI-like"/>
</dbReference>
<feature type="transmembrane region" description="Helical" evidence="7">
    <location>
        <begin position="250"/>
        <end position="275"/>
    </location>
</feature>
<feature type="transmembrane region" description="Helical" evidence="7">
    <location>
        <begin position="118"/>
        <end position="139"/>
    </location>
</feature>
<keyword evidence="2 7" id="KW-0813">Transport</keyword>
<dbReference type="RefSeq" id="WP_070394775.1">
    <property type="nucleotide sequence ID" value="NZ_CP017599.1"/>
</dbReference>
<dbReference type="Pfam" id="PF00528">
    <property type="entry name" value="BPD_transp_1"/>
    <property type="match status" value="1"/>
</dbReference>
<feature type="transmembrane region" description="Helical" evidence="7">
    <location>
        <begin position="58"/>
        <end position="77"/>
    </location>
</feature>
<dbReference type="AlphaFoldDB" id="A0A1D8TY45"/>
<dbReference type="PANTHER" id="PTHR30193:SF18">
    <property type="entry name" value="OSMOPROTECTIVE COMPOUNDS UPTAKE PERMEASE PROTEIN GGTC"/>
    <property type="match status" value="1"/>
</dbReference>
<proteinExistence type="inferred from homology"/>
<dbReference type="Gene3D" id="1.10.3720.10">
    <property type="entry name" value="MetI-like"/>
    <property type="match status" value="1"/>
</dbReference>
<dbReference type="PROSITE" id="PS51257">
    <property type="entry name" value="PROKAR_LIPOPROTEIN"/>
    <property type="match status" value="1"/>
</dbReference>
<evidence type="ECO:0000256" key="6">
    <source>
        <dbReference type="ARBA" id="ARBA00023136"/>
    </source>
</evidence>
<evidence type="ECO:0000256" key="1">
    <source>
        <dbReference type="ARBA" id="ARBA00004651"/>
    </source>
</evidence>
<keyword evidence="5 7" id="KW-1133">Transmembrane helix</keyword>
<keyword evidence="6 7" id="KW-0472">Membrane</keyword>
<dbReference type="SUPFAM" id="SSF161098">
    <property type="entry name" value="MetI-like"/>
    <property type="match status" value="1"/>
</dbReference>
<evidence type="ECO:0000313" key="9">
    <source>
        <dbReference type="EMBL" id="AOX02366.1"/>
    </source>
</evidence>
<evidence type="ECO:0000313" key="10">
    <source>
        <dbReference type="Proteomes" id="UP000177870"/>
    </source>
</evidence>
<feature type="transmembrane region" description="Helical" evidence="7">
    <location>
        <begin position="6"/>
        <end position="27"/>
    </location>
</feature>
<dbReference type="EMBL" id="CP017599">
    <property type="protein sequence ID" value="AOX02366.1"/>
    <property type="molecule type" value="Genomic_DNA"/>
</dbReference>